<protein>
    <submittedName>
        <fullName evidence="2">Uncharacterized protein</fullName>
    </submittedName>
</protein>
<dbReference type="EMBL" id="BGZK01000321">
    <property type="protein sequence ID" value="GBP36609.1"/>
    <property type="molecule type" value="Genomic_DNA"/>
</dbReference>
<reference evidence="2 3" key="1">
    <citation type="journal article" date="2019" name="Commun. Biol.">
        <title>The bagworm genome reveals a unique fibroin gene that provides high tensile strength.</title>
        <authorList>
            <person name="Kono N."/>
            <person name="Nakamura H."/>
            <person name="Ohtoshi R."/>
            <person name="Tomita M."/>
            <person name="Numata K."/>
            <person name="Arakawa K."/>
        </authorList>
    </citation>
    <scope>NUCLEOTIDE SEQUENCE [LARGE SCALE GENOMIC DNA]</scope>
</reference>
<feature type="compositionally biased region" description="Basic and acidic residues" evidence="1">
    <location>
        <begin position="87"/>
        <end position="108"/>
    </location>
</feature>
<name>A0A4C1VDC6_EUMVA</name>
<evidence type="ECO:0000256" key="1">
    <source>
        <dbReference type="SAM" id="MobiDB-lite"/>
    </source>
</evidence>
<gene>
    <name evidence="2" type="ORF">EVAR_35192_1</name>
</gene>
<keyword evidence="3" id="KW-1185">Reference proteome</keyword>
<accession>A0A4C1VDC6</accession>
<feature type="compositionally biased region" description="Basic residues" evidence="1">
    <location>
        <begin position="46"/>
        <end position="62"/>
    </location>
</feature>
<evidence type="ECO:0000313" key="3">
    <source>
        <dbReference type="Proteomes" id="UP000299102"/>
    </source>
</evidence>
<proteinExistence type="predicted"/>
<sequence length="108" mass="12050">MLGSPHASHLCFTDVHELTEPMQYVGCGIEFVHGKRSEQRVPGTRPPRRPRTAGAGVRRRAAAPRAPQYPEPPRLIETQEAIDEGQSEGRPRRARGRDTKIDKDSQGK</sequence>
<dbReference type="AlphaFoldDB" id="A0A4C1VDC6"/>
<evidence type="ECO:0000313" key="2">
    <source>
        <dbReference type="EMBL" id="GBP36609.1"/>
    </source>
</evidence>
<feature type="region of interest" description="Disordered" evidence="1">
    <location>
        <begin position="34"/>
        <end position="108"/>
    </location>
</feature>
<organism evidence="2 3">
    <name type="scientific">Eumeta variegata</name>
    <name type="common">Bagworm moth</name>
    <name type="synonym">Eumeta japonica</name>
    <dbReference type="NCBI Taxonomy" id="151549"/>
    <lineage>
        <taxon>Eukaryota</taxon>
        <taxon>Metazoa</taxon>
        <taxon>Ecdysozoa</taxon>
        <taxon>Arthropoda</taxon>
        <taxon>Hexapoda</taxon>
        <taxon>Insecta</taxon>
        <taxon>Pterygota</taxon>
        <taxon>Neoptera</taxon>
        <taxon>Endopterygota</taxon>
        <taxon>Lepidoptera</taxon>
        <taxon>Glossata</taxon>
        <taxon>Ditrysia</taxon>
        <taxon>Tineoidea</taxon>
        <taxon>Psychidae</taxon>
        <taxon>Oiketicinae</taxon>
        <taxon>Eumeta</taxon>
    </lineage>
</organism>
<dbReference type="Proteomes" id="UP000299102">
    <property type="component" value="Unassembled WGS sequence"/>
</dbReference>
<comment type="caution">
    <text evidence="2">The sequence shown here is derived from an EMBL/GenBank/DDBJ whole genome shotgun (WGS) entry which is preliminary data.</text>
</comment>